<keyword evidence="1" id="KW-1133">Transmembrane helix</keyword>
<dbReference type="AlphaFoldDB" id="A0A822Z2M7"/>
<evidence type="ECO:0000256" key="1">
    <source>
        <dbReference type="SAM" id="Phobius"/>
    </source>
</evidence>
<protein>
    <submittedName>
        <fullName evidence="2">Uncharacterized protein</fullName>
    </submittedName>
</protein>
<dbReference type="EMBL" id="DUZY01000005">
    <property type="protein sequence ID" value="DAD39037.1"/>
    <property type="molecule type" value="Genomic_DNA"/>
</dbReference>
<accession>A0A822Z2M7</accession>
<name>A0A822Z2M7_NELNU</name>
<evidence type="ECO:0000313" key="3">
    <source>
        <dbReference type="Proteomes" id="UP000607653"/>
    </source>
</evidence>
<keyword evidence="1" id="KW-0472">Membrane</keyword>
<organism evidence="2 3">
    <name type="scientific">Nelumbo nucifera</name>
    <name type="common">Sacred lotus</name>
    <dbReference type="NCBI Taxonomy" id="4432"/>
    <lineage>
        <taxon>Eukaryota</taxon>
        <taxon>Viridiplantae</taxon>
        <taxon>Streptophyta</taxon>
        <taxon>Embryophyta</taxon>
        <taxon>Tracheophyta</taxon>
        <taxon>Spermatophyta</taxon>
        <taxon>Magnoliopsida</taxon>
        <taxon>Proteales</taxon>
        <taxon>Nelumbonaceae</taxon>
        <taxon>Nelumbo</taxon>
    </lineage>
</organism>
<reference evidence="2 3" key="1">
    <citation type="journal article" date="2020" name="Mol. Biol. Evol.">
        <title>Distinct Expression and Methylation Patterns for Genes with Different Fates following a Single Whole-Genome Duplication in Flowering Plants.</title>
        <authorList>
            <person name="Shi T."/>
            <person name="Rahmani R.S."/>
            <person name="Gugger P.F."/>
            <person name="Wang M."/>
            <person name="Li H."/>
            <person name="Zhang Y."/>
            <person name="Li Z."/>
            <person name="Wang Q."/>
            <person name="Van de Peer Y."/>
            <person name="Marchal K."/>
            <person name="Chen J."/>
        </authorList>
    </citation>
    <scope>NUCLEOTIDE SEQUENCE [LARGE SCALE GENOMIC DNA]</scope>
    <source>
        <tissue evidence="2">Leaf</tissue>
    </source>
</reference>
<dbReference type="Proteomes" id="UP000607653">
    <property type="component" value="Unassembled WGS sequence"/>
</dbReference>
<keyword evidence="3" id="KW-1185">Reference proteome</keyword>
<feature type="transmembrane region" description="Helical" evidence="1">
    <location>
        <begin position="22"/>
        <end position="41"/>
    </location>
</feature>
<sequence length="55" mass="6391">MLVQAEDCGKIQKLPISEVNKWFFLHWTYIQWPLSLIVIILEAPLKIKCSLCTST</sequence>
<proteinExistence type="predicted"/>
<keyword evidence="1" id="KW-0812">Transmembrane</keyword>
<comment type="caution">
    <text evidence="2">The sequence shown here is derived from an EMBL/GenBank/DDBJ whole genome shotgun (WGS) entry which is preliminary data.</text>
</comment>
<evidence type="ECO:0000313" key="2">
    <source>
        <dbReference type="EMBL" id="DAD39037.1"/>
    </source>
</evidence>
<gene>
    <name evidence="2" type="ORF">HUJ06_013359</name>
</gene>